<evidence type="ECO:0000313" key="2">
    <source>
        <dbReference type="EMBL" id="RAO78066.1"/>
    </source>
</evidence>
<protein>
    <submittedName>
        <fullName evidence="2">Uncharacterized protein</fullName>
    </submittedName>
</protein>
<dbReference type="NCBIfam" id="NF038353">
    <property type="entry name" value="FxLYD_dom"/>
    <property type="match status" value="1"/>
</dbReference>
<reference evidence="2 3" key="1">
    <citation type="journal article" date="2018" name="Genet. Mol. Biol.">
        <title>The genome sequence of Dyella jiangningensis FCAV SCS01 from a lignocellulose-decomposing microbial consortium metagenome reveals potential for biotechnological applications.</title>
        <authorList>
            <person name="Desiderato J.G."/>
            <person name="Alvarenga D.O."/>
            <person name="Constancio M.T.L."/>
            <person name="Alves L.M.C."/>
            <person name="Varani A.M."/>
        </authorList>
    </citation>
    <scope>NUCLEOTIDE SEQUENCE [LARGE SCALE GENOMIC DNA]</scope>
    <source>
        <strain evidence="2 3">FCAV SCS01</strain>
    </source>
</reference>
<comment type="caution">
    <text evidence="2">The sequence shown here is derived from an EMBL/GenBank/DDBJ whole genome shotgun (WGS) entry which is preliminary data.</text>
</comment>
<proteinExistence type="predicted"/>
<dbReference type="RefSeq" id="WP_111982554.1">
    <property type="nucleotide sequence ID" value="NZ_NFZS01000001.1"/>
</dbReference>
<sequence length="115" mass="12440">MNLRITLLVAALACGLASPAAWAGKSLTHAVHVGSYRVERDVKPGRNKVVGTLSNTGHVRVHTAKVSFRLYDAKGHVVGRASDQVHNLKPGQTWKFHALARGNVSRARLVKVEAE</sequence>
<dbReference type="AlphaFoldDB" id="A0A328PDI4"/>
<dbReference type="InterPro" id="IPR047676">
    <property type="entry name" value="FxLYD_dom"/>
</dbReference>
<keyword evidence="1" id="KW-0732">Signal</keyword>
<name>A0A328PDI4_9GAMM</name>
<evidence type="ECO:0000256" key="1">
    <source>
        <dbReference type="SAM" id="SignalP"/>
    </source>
</evidence>
<dbReference type="Proteomes" id="UP000248926">
    <property type="component" value="Unassembled WGS sequence"/>
</dbReference>
<feature type="signal peptide" evidence="1">
    <location>
        <begin position="1"/>
        <end position="23"/>
    </location>
</feature>
<keyword evidence="3" id="KW-1185">Reference proteome</keyword>
<feature type="chain" id="PRO_5016282277" evidence="1">
    <location>
        <begin position="24"/>
        <end position="115"/>
    </location>
</feature>
<organism evidence="2 3">
    <name type="scientific">Dyella jiangningensis</name>
    <dbReference type="NCBI Taxonomy" id="1379159"/>
    <lineage>
        <taxon>Bacteria</taxon>
        <taxon>Pseudomonadati</taxon>
        <taxon>Pseudomonadota</taxon>
        <taxon>Gammaproteobacteria</taxon>
        <taxon>Lysobacterales</taxon>
        <taxon>Rhodanobacteraceae</taxon>
        <taxon>Dyella</taxon>
    </lineage>
</organism>
<evidence type="ECO:0000313" key="3">
    <source>
        <dbReference type="Proteomes" id="UP000248926"/>
    </source>
</evidence>
<gene>
    <name evidence="2" type="ORF">CA260_09635</name>
</gene>
<accession>A0A328PDI4</accession>
<dbReference type="OrthoDB" id="5957485at2"/>
<dbReference type="EMBL" id="NFZS01000001">
    <property type="protein sequence ID" value="RAO78066.1"/>
    <property type="molecule type" value="Genomic_DNA"/>
</dbReference>